<protein>
    <recommendedName>
        <fullName evidence="4">Transmembrane protein</fullName>
    </recommendedName>
</protein>
<reference evidence="2 3" key="1">
    <citation type="submission" date="2021-03" db="EMBL/GenBank/DDBJ databases">
        <title>Sequencing the genomes of 1000 actinobacteria strains.</title>
        <authorList>
            <person name="Klenk H.-P."/>
        </authorList>
    </citation>
    <scope>NUCLEOTIDE SEQUENCE [LARGE SCALE GENOMIC DNA]</scope>
    <source>
        <strain evidence="2 3">DSM 45256</strain>
    </source>
</reference>
<accession>A0ABS4VNW8</accession>
<keyword evidence="3" id="KW-1185">Reference proteome</keyword>
<evidence type="ECO:0000313" key="3">
    <source>
        <dbReference type="Proteomes" id="UP001519295"/>
    </source>
</evidence>
<sequence>MSDTPEFDQVVDARRKLSTYAEFSRTYWVLHGVGLVLLAGIPIWVSFLPGLRPSIQWVLVAVAVAAAAYSMLQRRRSGVQLPRIGAYPSARKVWFAVLAVTIAGVVGINLLVENGHRVAALLALIPVAAAVFVGQVRTRARMRDDIAAGRVAL</sequence>
<dbReference type="Proteomes" id="UP001519295">
    <property type="component" value="Unassembled WGS sequence"/>
</dbReference>
<dbReference type="EMBL" id="JAGINU010000001">
    <property type="protein sequence ID" value="MBP2365592.1"/>
    <property type="molecule type" value="Genomic_DNA"/>
</dbReference>
<keyword evidence="1" id="KW-1133">Transmembrane helix</keyword>
<feature type="transmembrane region" description="Helical" evidence="1">
    <location>
        <begin position="118"/>
        <end position="136"/>
    </location>
</feature>
<evidence type="ECO:0000256" key="1">
    <source>
        <dbReference type="SAM" id="Phobius"/>
    </source>
</evidence>
<evidence type="ECO:0008006" key="4">
    <source>
        <dbReference type="Google" id="ProtNLM"/>
    </source>
</evidence>
<keyword evidence="1" id="KW-0812">Transmembrane</keyword>
<evidence type="ECO:0000313" key="2">
    <source>
        <dbReference type="EMBL" id="MBP2365592.1"/>
    </source>
</evidence>
<keyword evidence="1" id="KW-0472">Membrane</keyword>
<feature type="transmembrane region" description="Helical" evidence="1">
    <location>
        <begin position="54"/>
        <end position="72"/>
    </location>
</feature>
<feature type="transmembrane region" description="Helical" evidence="1">
    <location>
        <begin position="26"/>
        <end position="48"/>
    </location>
</feature>
<comment type="caution">
    <text evidence="2">The sequence shown here is derived from an EMBL/GenBank/DDBJ whole genome shotgun (WGS) entry which is preliminary data.</text>
</comment>
<name>A0ABS4VNW8_9PSEU</name>
<organism evidence="2 3">
    <name type="scientific">Pseudonocardia parietis</name>
    <dbReference type="NCBI Taxonomy" id="570936"/>
    <lineage>
        <taxon>Bacteria</taxon>
        <taxon>Bacillati</taxon>
        <taxon>Actinomycetota</taxon>
        <taxon>Actinomycetes</taxon>
        <taxon>Pseudonocardiales</taxon>
        <taxon>Pseudonocardiaceae</taxon>
        <taxon>Pseudonocardia</taxon>
    </lineage>
</organism>
<dbReference type="RefSeq" id="WP_210025478.1">
    <property type="nucleotide sequence ID" value="NZ_JAGINU010000001.1"/>
</dbReference>
<gene>
    <name evidence="2" type="ORF">JOF36_001288</name>
</gene>
<feature type="transmembrane region" description="Helical" evidence="1">
    <location>
        <begin position="93"/>
        <end position="112"/>
    </location>
</feature>
<proteinExistence type="predicted"/>